<organism evidence="6 7">
    <name type="scientific">Endomicrobium trichonymphae</name>
    <dbReference type="NCBI Taxonomy" id="1408204"/>
    <lineage>
        <taxon>Bacteria</taxon>
        <taxon>Pseudomonadati</taxon>
        <taxon>Elusimicrobiota</taxon>
        <taxon>Endomicrobiia</taxon>
        <taxon>Endomicrobiales</taxon>
        <taxon>Endomicrobiaceae</taxon>
        <taxon>Candidatus Endomicrobiellum</taxon>
    </lineage>
</organism>
<reference evidence="6 7" key="1">
    <citation type="submission" date="2015-11" db="EMBL/GenBank/DDBJ databases">
        <title>Evidence for parallel genomic evolution in an endosymbiosis of termite gut flagellates.</title>
        <authorList>
            <person name="Zheng H."/>
        </authorList>
    </citation>
    <scope>NUCLEOTIDE SEQUENCE [LARGE SCALE GENOMIC DNA]</scope>
    <source>
        <strain evidence="6 7">CET450</strain>
    </source>
</reference>
<dbReference type="AlphaFoldDB" id="A0A1E5ILP0"/>
<dbReference type="GO" id="GO:0004386">
    <property type="term" value="F:helicase activity"/>
    <property type="evidence" value="ECO:0007669"/>
    <property type="project" value="UniProtKB-KW"/>
</dbReference>
<evidence type="ECO:0000256" key="4">
    <source>
        <dbReference type="ARBA" id="ARBA00022840"/>
    </source>
</evidence>
<dbReference type="InterPro" id="IPR027417">
    <property type="entry name" value="P-loop_NTPase"/>
</dbReference>
<feature type="domain" description="UvrD-like helicase C-terminal" evidence="5">
    <location>
        <begin position="4"/>
        <end position="51"/>
    </location>
</feature>
<name>A0A1E5ILP0_ENDTX</name>
<evidence type="ECO:0000259" key="5">
    <source>
        <dbReference type="Pfam" id="PF13361"/>
    </source>
</evidence>
<dbReference type="Gene3D" id="3.40.50.300">
    <property type="entry name" value="P-loop containing nucleotide triphosphate hydrolases"/>
    <property type="match status" value="1"/>
</dbReference>
<evidence type="ECO:0000313" key="7">
    <source>
        <dbReference type="Proteomes" id="UP000095237"/>
    </source>
</evidence>
<keyword evidence="3" id="KW-0347">Helicase</keyword>
<keyword evidence="2" id="KW-0378">Hydrolase</keyword>
<dbReference type="Pfam" id="PF13361">
    <property type="entry name" value="UvrD_C"/>
    <property type="match status" value="1"/>
</dbReference>
<dbReference type="GO" id="GO:0005524">
    <property type="term" value="F:ATP binding"/>
    <property type="evidence" value="ECO:0007669"/>
    <property type="project" value="UniProtKB-KW"/>
</dbReference>
<gene>
    <name evidence="6" type="ORF">ATZ36_14930</name>
</gene>
<evidence type="ECO:0000256" key="1">
    <source>
        <dbReference type="ARBA" id="ARBA00022741"/>
    </source>
</evidence>
<evidence type="ECO:0000313" key="6">
    <source>
        <dbReference type="EMBL" id="OEG71410.1"/>
    </source>
</evidence>
<dbReference type="SUPFAM" id="SSF52540">
    <property type="entry name" value="P-loop containing nucleoside triphosphate hydrolases"/>
    <property type="match status" value="1"/>
</dbReference>
<protein>
    <recommendedName>
        <fullName evidence="5">UvrD-like helicase C-terminal domain-containing protein</fullName>
    </recommendedName>
</protein>
<accession>A0A1E5ILP0</accession>
<keyword evidence="7" id="KW-1185">Reference proteome</keyword>
<dbReference type="Proteomes" id="UP000095237">
    <property type="component" value="Unassembled WGS sequence"/>
</dbReference>
<dbReference type="InterPro" id="IPR014017">
    <property type="entry name" value="DNA_helicase_UvrD-like_C"/>
</dbReference>
<sequence length="74" mass="8468">MALSAKGLEFDNTFYVGLYEGYSPSGKFLRAANPQCNVMAEERNLVYVAITIELVKNFKIARNKKSRQARFKFL</sequence>
<comment type="caution">
    <text evidence="6">The sequence shown here is derived from an EMBL/GenBank/DDBJ whole genome shotgun (WGS) entry which is preliminary data.</text>
</comment>
<keyword evidence="1" id="KW-0547">Nucleotide-binding</keyword>
<keyword evidence="4" id="KW-0067">ATP-binding</keyword>
<proteinExistence type="predicted"/>
<dbReference type="GO" id="GO:0016787">
    <property type="term" value="F:hydrolase activity"/>
    <property type="evidence" value="ECO:0007669"/>
    <property type="project" value="UniProtKB-KW"/>
</dbReference>
<evidence type="ECO:0000256" key="2">
    <source>
        <dbReference type="ARBA" id="ARBA00022801"/>
    </source>
</evidence>
<evidence type="ECO:0000256" key="3">
    <source>
        <dbReference type="ARBA" id="ARBA00022806"/>
    </source>
</evidence>
<dbReference type="EMBL" id="LNVX01000218">
    <property type="protein sequence ID" value="OEG71410.1"/>
    <property type="molecule type" value="Genomic_DNA"/>
</dbReference>